<comment type="catalytic activity">
    <reaction evidence="1">
        <text>Hydrolysis of terminal (1-&gt;4)-linked alpha-D-glucose residues successively from non-reducing ends of the chains with release of beta-D-glucose.</text>
        <dbReference type="EC" id="3.2.1.3"/>
    </reaction>
</comment>
<evidence type="ECO:0000313" key="15">
    <source>
        <dbReference type="Proteomes" id="UP000283269"/>
    </source>
</evidence>
<evidence type="ECO:0000256" key="9">
    <source>
        <dbReference type="ARBA" id="ARBA00023326"/>
    </source>
</evidence>
<dbReference type="Proteomes" id="UP000283269">
    <property type="component" value="Unassembled WGS sequence"/>
</dbReference>
<evidence type="ECO:0000313" key="14">
    <source>
        <dbReference type="EMBL" id="PPQ92858.1"/>
    </source>
</evidence>
<dbReference type="PROSITE" id="PS51166">
    <property type="entry name" value="CBM20"/>
    <property type="match status" value="2"/>
</dbReference>
<feature type="chain" id="PRO_5019024487" description="glucan 1,4-alpha-glucosidase" evidence="12">
    <location>
        <begin position="22"/>
        <end position="1491"/>
    </location>
</feature>
<dbReference type="InterPro" id="IPR013784">
    <property type="entry name" value="Carb-bd-like_fold"/>
</dbReference>
<gene>
    <name evidence="14" type="ORF">CVT25_004346</name>
</gene>
<dbReference type="CDD" id="cd11525">
    <property type="entry name" value="SYLF_SH3YL1_like"/>
    <property type="match status" value="1"/>
</dbReference>
<comment type="similarity">
    <text evidence="2">Belongs to the glycosyl hydrolase 15 family.</text>
</comment>
<feature type="domain" description="CBM20" evidence="13">
    <location>
        <begin position="473"/>
        <end position="586"/>
    </location>
</feature>
<dbReference type="OrthoDB" id="443981at2759"/>
<dbReference type="SMART" id="SM01065">
    <property type="entry name" value="CBM_2"/>
    <property type="match status" value="2"/>
</dbReference>
<evidence type="ECO:0000256" key="6">
    <source>
        <dbReference type="ARBA" id="ARBA00023180"/>
    </source>
</evidence>
<reference evidence="14 15" key="1">
    <citation type="journal article" date="2018" name="Evol. Lett.">
        <title>Horizontal gene cluster transfer increased hallucinogenic mushroom diversity.</title>
        <authorList>
            <person name="Reynolds H.T."/>
            <person name="Vijayakumar V."/>
            <person name="Gluck-Thaler E."/>
            <person name="Korotkin H.B."/>
            <person name="Matheny P.B."/>
            <person name="Slot J.C."/>
        </authorList>
    </citation>
    <scope>NUCLEOTIDE SEQUENCE [LARGE SCALE GENOMIC DNA]</scope>
    <source>
        <strain evidence="14 15">2631</strain>
    </source>
</reference>
<dbReference type="EC" id="3.2.1.3" evidence="3"/>
<accession>A0A409XQ39</accession>
<proteinExistence type="inferred from homology"/>
<evidence type="ECO:0000256" key="5">
    <source>
        <dbReference type="ARBA" id="ARBA00022801"/>
    </source>
</evidence>
<dbReference type="InterPro" id="IPR000165">
    <property type="entry name" value="Glucoamylase"/>
</dbReference>
<evidence type="ECO:0000256" key="12">
    <source>
        <dbReference type="SAM" id="SignalP"/>
    </source>
</evidence>
<evidence type="ECO:0000256" key="11">
    <source>
        <dbReference type="ARBA" id="ARBA00033473"/>
    </source>
</evidence>
<keyword evidence="7" id="KW-0119">Carbohydrate metabolism</keyword>
<dbReference type="InterPro" id="IPR046966">
    <property type="entry name" value="Glucoamylase_active_site"/>
</dbReference>
<dbReference type="FunFam" id="1.50.10.10:FF:000018">
    <property type="entry name" value="Glucoamylase"/>
    <property type="match status" value="2"/>
</dbReference>
<dbReference type="GO" id="GO:2001070">
    <property type="term" value="F:starch binding"/>
    <property type="evidence" value="ECO:0007669"/>
    <property type="project" value="InterPro"/>
</dbReference>
<dbReference type="InterPro" id="IPR002044">
    <property type="entry name" value="CBM20"/>
</dbReference>
<dbReference type="InterPro" id="IPR013783">
    <property type="entry name" value="Ig-like_fold"/>
</dbReference>
<keyword evidence="8" id="KW-0326">Glycosidase</keyword>
<dbReference type="InParanoid" id="A0A409XQ39"/>
<name>A0A409XQ39_PSICY</name>
<protein>
    <recommendedName>
        <fullName evidence="3">glucan 1,4-alpha-glucosidase</fullName>
        <ecNumber evidence="3">3.2.1.3</ecNumber>
    </recommendedName>
    <alternativeName>
        <fullName evidence="11">1,4-alpha-D-glucan glucohydrolase</fullName>
    </alternativeName>
    <alternativeName>
        <fullName evidence="10">Glucan 1,4-alpha-glucosidase</fullName>
    </alternativeName>
</protein>
<evidence type="ECO:0000259" key="13">
    <source>
        <dbReference type="PROSITE" id="PS51166"/>
    </source>
</evidence>
<dbReference type="Gene3D" id="2.60.40.10">
    <property type="entry name" value="Immunoglobulins"/>
    <property type="match status" value="1"/>
</dbReference>
<keyword evidence="4 12" id="KW-0732">Signal</keyword>
<dbReference type="Gene3D" id="1.50.10.10">
    <property type="match status" value="2"/>
</dbReference>
<evidence type="ECO:0000256" key="10">
    <source>
        <dbReference type="ARBA" id="ARBA00033442"/>
    </source>
</evidence>
<dbReference type="EMBL" id="NHYD01000963">
    <property type="protein sequence ID" value="PPQ92858.1"/>
    <property type="molecule type" value="Genomic_DNA"/>
</dbReference>
<dbReference type="PROSITE" id="PS00820">
    <property type="entry name" value="GLUCOAMYLASE"/>
    <property type="match status" value="2"/>
</dbReference>
<keyword evidence="9" id="KW-0624">Polysaccharide degradation</keyword>
<dbReference type="GO" id="GO:0000324">
    <property type="term" value="C:fungal-type vacuole"/>
    <property type="evidence" value="ECO:0007669"/>
    <property type="project" value="TreeGrafter"/>
</dbReference>
<keyword evidence="15" id="KW-1185">Reference proteome</keyword>
<organism evidence="14 15">
    <name type="scientific">Psilocybe cyanescens</name>
    <dbReference type="NCBI Taxonomy" id="93625"/>
    <lineage>
        <taxon>Eukaryota</taxon>
        <taxon>Fungi</taxon>
        <taxon>Dikarya</taxon>
        <taxon>Basidiomycota</taxon>
        <taxon>Agaricomycotina</taxon>
        <taxon>Agaricomycetes</taxon>
        <taxon>Agaricomycetidae</taxon>
        <taxon>Agaricales</taxon>
        <taxon>Agaricineae</taxon>
        <taxon>Strophariaceae</taxon>
        <taxon>Psilocybe</taxon>
    </lineage>
</organism>
<dbReference type="GO" id="GO:0004339">
    <property type="term" value="F:glucan 1,4-alpha-glucosidase activity"/>
    <property type="evidence" value="ECO:0007669"/>
    <property type="project" value="UniProtKB-EC"/>
</dbReference>
<dbReference type="SUPFAM" id="SSF48208">
    <property type="entry name" value="Six-hairpin glycosidases"/>
    <property type="match status" value="2"/>
</dbReference>
<evidence type="ECO:0000256" key="8">
    <source>
        <dbReference type="ARBA" id="ARBA00023295"/>
    </source>
</evidence>
<dbReference type="InterPro" id="IPR011613">
    <property type="entry name" value="GH15-like"/>
</dbReference>
<dbReference type="PANTHER" id="PTHR31616:SF12">
    <property type="entry name" value="GLUCOAMYLASE"/>
    <property type="match status" value="1"/>
</dbReference>
<dbReference type="GO" id="GO:0000272">
    <property type="term" value="P:polysaccharide catabolic process"/>
    <property type="evidence" value="ECO:0007669"/>
    <property type="project" value="UniProtKB-KW"/>
</dbReference>
<comment type="caution">
    <text evidence="14">The sequence shown here is derived from an EMBL/GenBank/DDBJ whole genome shotgun (WGS) entry which is preliminary data.</text>
</comment>
<dbReference type="InterPro" id="IPR007461">
    <property type="entry name" value="Ysc84_actin-binding"/>
</dbReference>
<evidence type="ECO:0000256" key="3">
    <source>
        <dbReference type="ARBA" id="ARBA00012593"/>
    </source>
</evidence>
<dbReference type="PRINTS" id="PR00736">
    <property type="entry name" value="GLHYDRLASE15"/>
</dbReference>
<evidence type="ECO:0000256" key="7">
    <source>
        <dbReference type="ARBA" id="ARBA00023277"/>
    </source>
</evidence>
<keyword evidence="5" id="KW-0378">Hydrolase</keyword>
<evidence type="ECO:0000256" key="2">
    <source>
        <dbReference type="ARBA" id="ARBA00006188"/>
    </source>
</evidence>
<feature type="domain" description="CBM20" evidence="13">
    <location>
        <begin position="1146"/>
        <end position="1262"/>
    </location>
</feature>
<feature type="signal peptide" evidence="12">
    <location>
        <begin position="1"/>
        <end position="21"/>
    </location>
</feature>
<dbReference type="InterPro" id="IPR012341">
    <property type="entry name" value="6hp_glycosidase-like_sf"/>
</dbReference>
<dbReference type="Pfam" id="PF04366">
    <property type="entry name" value="Ysc84"/>
    <property type="match status" value="1"/>
</dbReference>
<evidence type="ECO:0000256" key="4">
    <source>
        <dbReference type="ARBA" id="ARBA00022729"/>
    </source>
</evidence>
<keyword evidence="6" id="KW-0325">Glycoprotein</keyword>
<dbReference type="SUPFAM" id="SSF49452">
    <property type="entry name" value="Starch-binding domain-like"/>
    <property type="match status" value="2"/>
</dbReference>
<dbReference type="InterPro" id="IPR008928">
    <property type="entry name" value="6-hairpin_glycosidase_sf"/>
</dbReference>
<dbReference type="Pfam" id="PF00723">
    <property type="entry name" value="Glyco_hydro_15"/>
    <property type="match status" value="2"/>
</dbReference>
<evidence type="ECO:0000256" key="1">
    <source>
        <dbReference type="ARBA" id="ARBA00001863"/>
    </source>
</evidence>
<dbReference type="Pfam" id="PF00686">
    <property type="entry name" value="CBM_20"/>
    <property type="match status" value="2"/>
</dbReference>
<dbReference type="STRING" id="93625.A0A409XQ39"/>
<dbReference type="InterPro" id="IPR033643">
    <property type="entry name" value="SYLF_SH3YL1-like"/>
</dbReference>
<sequence length="1491" mass="159295">MRTILLTAFAFCAAVVAQSSAVESFIAKERPIAKAGVLANIGPSGSRAAGARAGVIIASPSKQDPPYFFTWTRDASLVIKGLIDEFTRGDDDSLRTTIDSYISSQIIQQQVSNPSGSITSGGLGEPKFNVDLSAYTGEWGRPQRDGPALRATALITYANWLISQSNTTFVTSTLWPVIKTDLDYTASTWNLTGFDLWEEVSSSSFFTSASQHRALREGAALATAIGQNSVVSTYTTQANNVLCFLQSYWNPSQRFMTANTGGGRSGKDANTALASVHNFDPAAGCDPVTFQPCSDKALSSLKVYVDAFRSVYSINAGIASNAAVATGRYTEDVYYNGNPWYLTTTVVAEQLYDALIVWNQQGSLNVTDVSLAFFRQFSPSVAVGTYDKTTATYTTLTTAVKNFADGFIAVVARYTPADGSLSEQYIRNTGVPTSATHLTWSYSAILAAFAARDGVTPASWGAKGLSASAGCGTGGAGTVQVTFNVQATTFYGENIYLTGSGDALKNWSPDNAILLSAANYPRWSVTVPVPANSAIQFKFIRKYNGQVTWQSDPNNSNNIPASGTPFLLNIPRSGNVAFTFLVSWKTHLMSEEAVFREDAAAAHQAEENLGRLMPEHDLKARQQAVRATRLKKFPFAAKILRTTRPSFRTPSPNSAEYIFPYPRRLYCICPSIRMRFALISSFCCVAAVLAQSSVVEKYIATQSPIAKAGLLANIGPSGSKSSGAKAGLVIASPSTVDPDYLFTWTRDAALVLKTVIDTYTRGEDKSFRTIIDNYLVAQTALQQVSNPSGTVTTGGLGEPKFNIDGSAFTGSWGRPQRDGPALRATALTTYANWLVKNSNSSFVKSKIWPVLKLDLDYTATFWNQSGFDLWEEVSSSSFFTSAAQHRALREGASLAAKIGQKSVVAEYTTQADNILCFLQTYWNPEVGFVTANTRGGRSGKDANTVLASIHNFDPQAGCDAVTFQPCSDKALSNLKVYVDGFRTEYAINKGIASTAAVATGRYTEDVYFDGNPWYLTTAAVAEQLYDALIVWNQQKSLTVTKTSLAFFRQFSSSIAPGTYRSSTSTFTTLTRAIKNFADGFIAVNAKYTPPNGALAEQFDRNTGAPLSASDLTWSYAATLTTFAARRGVVPASWGAKGLKVPKVCKANTGPTVEVTFNVIATTEVGENIFITGSIDALQGWSPDDALALSVDNYPTWSIGPRSLNPLIMSMLDKFRKGAQKAGVQATAFVQASTTKVASGSREFVQTFSLPGEAEKAANILDSFLADPDRPESALNAIPKAVLQRARGKGPNLDCLAIFQVVKAGFVFSGKAGSGLVIARLPDGSWSAPSCIATGGVGWGLQIGADITDFVIVLNSEDAVRAFSMGGNVTIGGNISASAGPIGTGGSVQASLAHPAPMFSYSKSKGLFAGLSLEGTVLIERKDANRDFYGSPVPAKDILGGRVPPPEVASRLYEIIEAAEGLDETGLPESAYVPSPIGGHPDNHMVFDADGH</sequence>
<dbReference type="PANTHER" id="PTHR31616">
    <property type="entry name" value="TREHALASE"/>
    <property type="match status" value="1"/>
</dbReference>